<evidence type="ECO:0000256" key="1">
    <source>
        <dbReference type="SAM" id="Phobius"/>
    </source>
</evidence>
<gene>
    <name evidence="2" type="ORF">DW674_02525</name>
</gene>
<dbReference type="Proteomes" id="UP000283442">
    <property type="component" value="Unassembled WGS sequence"/>
</dbReference>
<comment type="caution">
    <text evidence="2">The sequence shown here is derived from an EMBL/GenBank/DDBJ whole genome shotgun (WGS) entry which is preliminary data.</text>
</comment>
<keyword evidence="1" id="KW-0472">Membrane</keyword>
<accession>A0A414NYW5</accession>
<name>A0A414NYW5_9FIRM</name>
<protein>
    <submittedName>
        <fullName evidence="2">Uncharacterized protein</fullName>
    </submittedName>
</protein>
<dbReference type="AlphaFoldDB" id="A0A414NYW5"/>
<evidence type="ECO:0000313" key="2">
    <source>
        <dbReference type="EMBL" id="RHF52806.1"/>
    </source>
</evidence>
<dbReference type="EMBL" id="QRHE01000002">
    <property type="protein sequence ID" value="RHF52806.1"/>
    <property type="molecule type" value="Genomic_DNA"/>
</dbReference>
<organism evidence="2 3">
    <name type="scientific">Mitsuokella multacida</name>
    <dbReference type="NCBI Taxonomy" id="52226"/>
    <lineage>
        <taxon>Bacteria</taxon>
        <taxon>Bacillati</taxon>
        <taxon>Bacillota</taxon>
        <taxon>Negativicutes</taxon>
        <taxon>Selenomonadales</taxon>
        <taxon>Selenomonadaceae</taxon>
        <taxon>Mitsuokella</taxon>
    </lineage>
</organism>
<dbReference type="OrthoDB" id="1666600at2"/>
<evidence type="ECO:0000313" key="3">
    <source>
        <dbReference type="Proteomes" id="UP000283442"/>
    </source>
</evidence>
<feature type="transmembrane region" description="Helical" evidence="1">
    <location>
        <begin position="12"/>
        <end position="31"/>
    </location>
</feature>
<sequence length="138" mass="15444">MERERGSATVWAMLLTVVVMMLGTAVCYTAYSSRKMTASYEHEVNLRLAAEETLQEAVKRAVADPALLADGATLVAPHEVQSEKGVLIVQAVVAEKRGSYWVVAVAREQERDDWQRHKIARGLLERKGDAYVWKGRSR</sequence>
<proteinExistence type="predicted"/>
<keyword evidence="1" id="KW-1133">Transmembrane helix</keyword>
<keyword evidence="1" id="KW-0812">Transmembrane</keyword>
<dbReference type="RefSeq" id="WP_118175012.1">
    <property type="nucleotide sequence ID" value="NZ_JAQEAO010000077.1"/>
</dbReference>
<reference evidence="2 3" key="1">
    <citation type="submission" date="2018-08" db="EMBL/GenBank/DDBJ databases">
        <title>A genome reference for cultivated species of the human gut microbiota.</title>
        <authorList>
            <person name="Zou Y."/>
            <person name="Xue W."/>
            <person name="Luo G."/>
        </authorList>
    </citation>
    <scope>NUCLEOTIDE SEQUENCE [LARGE SCALE GENOMIC DNA]</scope>
    <source>
        <strain evidence="2 3">AM25-21AC</strain>
    </source>
</reference>